<comment type="caution">
    <text evidence="1">The sequence shown here is derived from an EMBL/GenBank/DDBJ whole genome shotgun (WGS) entry which is preliminary data.</text>
</comment>
<organism evidence="1 2">
    <name type="scientific">Forsythia ovata</name>
    <dbReference type="NCBI Taxonomy" id="205694"/>
    <lineage>
        <taxon>Eukaryota</taxon>
        <taxon>Viridiplantae</taxon>
        <taxon>Streptophyta</taxon>
        <taxon>Embryophyta</taxon>
        <taxon>Tracheophyta</taxon>
        <taxon>Spermatophyta</taxon>
        <taxon>Magnoliopsida</taxon>
        <taxon>eudicotyledons</taxon>
        <taxon>Gunneridae</taxon>
        <taxon>Pentapetalae</taxon>
        <taxon>asterids</taxon>
        <taxon>lamiids</taxon>
        <taxon>Lamiales</taxon>
        <taxon>Oleaceae</taxon>
        <taxon>Forsythieae</taxon>
        <taxon>Forsythia</taxon>
    </lineage>
</organism>
<sequence>MLNRCPIFKVKIGSNFTGLSIFMVGEGRLICRFSLEEKLIKSTDSGNLFCVPKCCICYKHQYLHSPRPFDFLHFCIQGKNHEYRHLRKTYNYWNIFLNNWSDDHIFFELAAASCILSYPPR</sequence>
<dbReference type="AlphaFoldDB" id="A0ABD1RMP4"/>
<keyword evidence="2" id="KW-1185">Reference proteome</keyword>
<proteinExistence type="predicted"/>
<evidence type="ECO:0000313" key="1">
    <source>
        <dbReference type="EMBL" id="KAL2489679.1"/>
    </source>
</evidence>
<dbReference type="EMBL" id="JBFOLJ010000012">
    <property type="protein sequence ID" value="KAL2489679.1"/>
    <property type="molecule type" value="Genomic_DNA"/>
</dbReference>
<protein>
    <submittedName>
        <fullName evidence="1">Uncharacterized protein</fullName>
    </submittedName>
</protein>
<gene>
    <name evidence="1" type="ORF">Fot_42971</name>
</gene>
<accession>A0ABD1RMP4</accession>
<reference evidence="2" key="1">
    <citation type="submission" date="2024-07" db="EMBL/GenBank/DDBJ databases">
        <title>Two chromosome-level genome assemblies of Korean endemic species Abeliophyllum distichum and Forsythia ovata (Oleaceae).</title>
        <authorList>
            <person name="Jang H."/>
        </authorList>
    </citation>
    <scope>NUCLEOTIDE SEQUENCE [LARGE SCALE GENOMIC DNA]</scope>
</reference>
<evidence type="ECO:0000313" key="2">
    <source>
        <dbReference type="Proteomes" id="UP001604277"/>
    </source>
</evidence>
<dbReference type="Proteomes" id="UP001604277">
    <property type="component" value="Unassembled WGS sequence"/>
</dbReference>
<name>A0ABD1RMP4_9LAMI</name>